<gene>
    <name evidence="2" type="ORF">H9655_18605</name>
</gene>
<reference evidence="2 3" key="1">
    <citation type="submission" date="2020-08" db="EMBL/GenBank/DDBJ databases">
        <title>A Genomic Blueprint of the Chicken Gut Microbiome.</title>
        <authorList>
            <person name="Gilroy R."/>
            <person name="Ravi A."/>
            <person name="Getino M."/>
            <person name="Pursley I."/>
            <person name="Horton D.L."/>
            <person name="Alikhan N.-F."/>
            <person name="Baker D."/>
            <person name="Gharbi K."/>
            <person name="Hall N."/>
            <person name="Watson M."/>
            <person name="Adriaenssens E.M."/>
            <person name="Foster-Nyarko E."/>
            <person name="Jarju S."/>
            <person name="Secka A."/>
            <person name="Antonio M."/>
            <person name="Oren A."/>
            <person name="Chaudhuri R."/>
            <person name="La Ragione R.M."/>
            <person name="Hildebrand F."/>
            <person name="Pallen M.J."/>
        </authorList>
    </citation>
    <scope>NUCLEOTIDE SEQUENCE [LARGE SCALE GENOMIC DNA]</scope>
    <source>
        <strain evidence="2 3">Sa5YUA1</strain>
    </source>
</reference>
<feature type="domain" description="Transposon Tn7 transposition protein TnsD C-terminal" evidence="1">
    <location>
        <begin position="4"/>
        <end position="114"/>
    </location>
</feature>
<comment type="caution">
    <text evidence="2">The sequence shown here is derived from an EMBL/GenBank/DDBJ whole genome shotgun (WGS) entry which is preliminary data.</text>
</comment>
<dbReference type="Proteomes" id="UP000657931">
    <property type="component" value="Unassembled WGS sequence"/>
</dbReference>
<sequence length="117" mass="13918">MEKKSIAKQHSPSFSLKERRIQWLKLLEENKYANQSQLKYIGKGLHTWIFRYDREWYEEVTPKNQTRKKRTETVDWETRDVECLKLAKEAVKLILAKEGKSVRVTPLSIRRTIGAGR</sequence>
<dbReference type="Pfam" id="PF15978">
    <property type="entry name" value="TnsD"/>
    <property type="match status" value="1"/>
</dbReference>
<evidence type="ECO:0000313" key="3">
    <source>
        <dbReference type="Proteomes" id="UP000657931"/>
    </source>
</evidence>
<dbReference type="InterPro" id="IPR032750">
    <property type="entry name" value="TnsD_C"/>
</dbReference>
<name>A0ABR8QUV6_9BACI</name>
<keyword evidence="3" id="KW-1185">Reference proteome</keyword>
<dbReference type="EMBL" id="JACSQT010000011">
    <property type="protein sequence ID" value="MBD7939052.1"/>
    <property type="molecule type" value="Genomic_DNA"/>
</dbReference>
<protein>
    <recommendedName>
        <fullName evidence="1">Transposon Tn7 transposition protein TnsD C-terminal domain-containing protein</fullName>
    </recommendedName>
</protein>
<accession>A0ABR8QUV6</accession>
<organism evidence="2 3">
    <name type="scientific">Cytobacillus stercorigallinarum</name>
    <dbReference type="NCBI Taxonomy" id="2762240"/>
    <lineage>
        <taxon>Bacteria</taxon>
        <taxon>Bacillati</taxon>
        <taxon>Bacillota</taxon>
        <taxon>Bacilli</taxon>
        <taxon>Bacillales</taxon>
        <taxon>Bacillaceae</taxon>
        <taxon>Cytobacillus</taxon>
    </lineage>
</organism>
<dbReference type="RefSeq" id="WP_191816752.1">
    <property type="nucleotide sequence ID" value="NZ_JACSQT010000011.1"/>
</dbReference>
<proteinExistence type="predicted"/>
<evidence type="ECO:0000313" key="2">
    <source>
        <dbReference type="EMBL" id="MBD7939052.1"/>
    </source>
</evidence>
<evidence type="ECO:0000259" key="1">
    <source>
        <dbReference type="Pfam" id="PF15978"/>
    </source>
</evidence>